<protein>
    <submittedName>
        <fullName evidence="2">Uncharacterized protein</fullName>
    </submittedName>
</protein>
<reference evidence="2 3" key="1">
    <citation type="journal article" date="2012" name="BMC Genomics">
        <title>Comparative genomic analysis and phylogenetic position of Theileria equi.</title>
        <authorList>
            <person name="Kappmeyer L.S."/>
            <person name="Thiagarajan M."/>
            <person name="Herndon D.R."/>
            <person name="Ramsay J.D."/>
            <person name="Caler E."/>
            <person name="Djikeng A."/>
            <person name="Gillespie J.J."/>
            <person name="Lau A.O."/>
            <person name="Roalson E.H."/>
            <person name="Silva J.C."/>
            <person name="Silva M.G."/>
            <person name="Suarez C.E."/>
            <person name="Ueti M.W."/>
            <person name="Nene V.M."/>
            <person name="Mealey R.H."/>
            <person name="Knowles D.P."/>
            <person name="Brayton K.A."/>
        </authorList>
    </citation>
    <scope>NUCLEOTIDE SEQUENCE [LARGE SCALE GENOMIC DNA]</scope>
    <source>
        <strain evidence="2 3">WA</strain>
    </source>
</reference>
<dbReference type="GeneID" id="15807320"/>
<evidence type="ECO:0000313" key="3">
    <source>
        <dbReference type="Proteomes" id="UP000031512"/>
    </source>
</evidence>
<dbReference type="KEGG" id="beq:BEWA_019190"/>
<keyword evidence="1" id="KW-1133">Transmembrane helix</keyword>
<feature type="transmembrane region" description="Helical" evidence="1">
    <location>
        <begin position="79"/>
        <end position="100"/>
    </location>
</feature>
<dbReference type="EMBL" id="CP001669">
    <property type="protein sequence ID" value="AFZ79074.1"/>
    <property type="molecule type" value="Genomic_DNA"/>
</dbReference>
<accession>L0AW00</accession>
<name>L0AW00_THEEQ</name>
<feature type="transmembrane region" description="Helical" evidence="1">
    <location>
        <begin position="107"/>
        <end position="129"/>
    </location>
</feature>
<keyword evidence="1" id="KW-0812">Transmembrane</keyword>
<dbReference type="eggNOG" id="ENOG502TN4N">
    <property type="taxonomic scope" value="Eukaryota"/>
</dbReference>
<gene>
    <name evidence="2" type="ORF">BEWA_019190</name>
</gene>
<proteinExistence type="predicted"/>
<dbReference type="Proteomes" id="UP000031512">
    <property type="component" value="Chromosome 1"/>
</dbReference>
<evidence type="ECO:0000256" key="1">
    <source>
        <dbReference type="SAM" id="Phobius"/>
    </source>
</evidence>
<dbReference type="AlphaFoldDB" id="L0AW00"/>
<feature type="transmembrane region" description="Helical" evidence="1">
    <location>
        <begin position="35"/>
        <end position="59"/>
    </location>
</feature>
<dbReference type="OrthoDB" id="10379827at2759"/>
<sequence>MFKLNLESSKFLKNPDVLNRRLNKGRDVSNFMIRASYAAIFSAFLINLIVLYIPLINFLDNSLGHGISLFMSRTDPQRVTFYCTEVVYLFIFYPMAILTISTKRSLLACNVLLNWINVGMLLALLSMPYTR</sequence>
<evidence type="ECO:0000313" key="2">
    <source>
        <dbReference type="EMBL" id="AFZ79074.1"/>
    </source>
</evidence>
<keyword evidence="1" id="KW-0472">Membrane</keyword>
<dbReference type="VEuPathDB" id="PiroplasmaDB:BEWA_019190"/>
<dbReference type="RefSeq" id="XP_004828740.1">
    <property type="nucleotide sequence ID" value="XM_004828683.1"/>
</dbReference>
<keyword evidence="3" id="KW-1185">Reference proteome</keyword>
<organism evidence="2 3">
    <name type="scientific">Theileria equi strain WA</name>
    <dbReference type="NCBI Taxonomy" id="1537102"/>
    <lineage>
        <taxon>Eukaryota</taxon>
        <taxon>Sar</taxon>
        <taxon>Alveolata</taxon>
        <taxon>Apicomplexa</taxon>
        <taxon>Aconoidasida</taxon>
        <taxon>Piroplasmida</taxon>
        <taxon>Theileriidae</taxon>
        <taxon>Theileria</taxon>
    </lineage>
</organism>